<comment type="caution">
    <text evidence="7">The sequence shown here is derived from an EMBL/GenBank/DDBJ whole genome shotgun (WGS) entry which is preliminary data.</text>
</comment>
<keyword evidence="5" id="KW-0175">Coiled coil</keyword>
<dbReference type="FunFam" id="3.30.420.40:FF:000026">
    <property type="entry name" value="Heat shock protein 70"/>
    <property type="match status" value="1"/>
</dbReference>
<dbReference type="FunFam" id="3.90.640.10:FF:000002">
    <property type="entry name" value="Heat shock 70 kDa"/>
    <property type="match status" value="1"/>
</dbReference>
<keyword evidence="1 4" id="KW-0547">Nucleotide-binding</keyword>
<keyword evidence="8" id="KW-1185">Reference proteome</keyword>
<keyword evidence="2" id="KW-0256">Endoplasmic reticulum</keyword>
<keyword evidence="3 4" id="KW-0067">ATP-binding</keyword>
<dbReference type="Gene3D" id="3.30.420.40">
    <property type="match status" value="2"/>
</dbReference>
<dbReference type="Proteomes" id="UP000236333">
    <property type="component" value="Unassembled WGS sequence"/>
</dbReference>
<feature type="coiled-coil region" evidence="5">
    <location>
        <begin position="306"/>
        <end position="333"/>
    </location>
</feature>
<evidence type="ECO:0000256" key="2">
    <source>
        <dbReference type="ARBA" id="ARBA00022824"/>
    </source>
</evidence>
<keyword evidence="6" id="KW-0732">Signal</keyword>
<dbReference type="Pfam" id="PF00012">
    <property type="entry name" value="HSP70"/>
    <property type="match status" value="1"/>
</dbReference>
<dbReference type="PANTHER" id="PTHR19375">
    <property type="entry name" value="HEAT SHOCK PROTEIN 70KDA"/>
    <property type="match status" value="1"/>
</dbReference>
<dbReference type="InterPro" id="IPR013126">
    <property type="entry name" value="Hsp_70_fam"/>
</dbReference>
<dbReference type="CDD" id="cd10241">
    <property type="entry name" value="ASKHA_NBD_HSP70_BiP"/>
    <property type="match status" value="1"/>
</dbReference>
<evidence type="ECO:0000256" key="6">
    <source>
        <dbReference type="SAM" id="SignalP"/>
    </source>
</evidence>
<dbReference type="SUPFAM" id="SSF53067">
    <property type="entry name" value="Actin-like ATPase domain"/>
    <property type="match status" value="2"/>
</dbReference>
<evidence type="ECO:0000313" key="8">
    <source>
        <dbReference type="Proteomes" id="UP000236333"/>
    </source>
</evidence>
<feature type="signal peptide" evidence="6">
    <location>
        <begin position="1"/>
        <end position="36"/>
    </location>
</feature>
<comment type="similarity">
    <text evidence="4">Belongs to the heat shock protein 70 family.</text>
</comment>
<dbReference type="EMBL" id="PGGS01000047">
    <property type="protein sequence ID" value="PNH10765.1"/>
    <property type="molecule type" value="Genomic_DNA"/>
</dbReference>
<accession>A0A2J8AE16</accession>
<dbReference type="InterPro" id="IPR018181">
    <property type="entry name" value="Heat_shock_70_CS"/>
</dbReference>
<evidence type="ECO:0000256" key="4">
    <source>
        <dbReference type="RuleBase" id="RU003322"/>
    </source>
</evidence>
<dbReference type="InterPro" id="IPR042050">
    <property type="entry name" value="BIP_NBD"/>
</dbReference>
<dbReference type="GO" id="GO:0005524">
    <property type="term" value="F:ATP binding"/>
    <property type="evidence" value="ECO:0007669"/>
    <property type="project" value="UniProtKB-KW"/>
</dbReference>
<organism evidence="7 8">
    <name type="scientific">Tetrabaena socialis</name>
    <dbReference type="NCBI Taxonomy" id="47790"/>
    <lineage>
        <taxon>Eukaryota</taxon>
        <taxon>Viridiplantae</taxon>
        <taxon>Chlorophyta</taxon>
        <taxon>core chlorophytes</taxon>
        <taxon>Chlorophyceae</taxon>
        <taxon>CS clade</taxon>
        <taxon>Chlamydomonadales</taxon>
        <taxon>Tetrabaenaceae</taxon>
        <taxon>Tetrabaena</taxon>
    </lineage>
</organism>
<reference evidence="7 8" key="1">
    <citation type="journal article" date="2017" name="Mol. Biol. Evol.">
        <title>The 4-celled Tetrabaena socialis nuclear genome reveals the essential components for genetic control of cell number at the origin of multicellularity in the volvocine lineage.</title>
        <authorList>
            <person name="Featherston J."/>
            <person name="Arakaki Y."/>
            <person name="Hanschen E.R."/>
            <person name="Ferris P.J."/>
            <person name="Michod R.E."/>
            <person name="Olson B.J.S.C."/>
            <person name="Nozaki H."/>
            <person name="Durand P.M."/>
        </authorList>
    </citation>
    <scope>NUCLEOTIDE SEQUENCE [LARGE SCALE GENOMIC DNA]</scope>
    <source>
        <strain evidence="7 8">NIES-571</strain>
    </source>
</reference>
<dbReference type="AlphaFoldDB" id="A0A2J8AE16"/>
<dbReference type="PROSITE" id="PS00329">
    <property type="entry name" value="HSP70_2"/>
    <property type="match status" value="1"/>
</dbReference>
<dbReference type="InterPro" id="IPR043129">
    <property type="entry name" value="ATPase_NBD"/>
</dbReference>
<evidence type="ECO:0000256" key="1">
    <source>
        <dbReference type="ARBA" id="ARBA00022741"/>
    </source>
</evidence>
<gene>
    <name evidence="7" type="ORF">TSOC_002473</name>
</gene>
<dbReference type="GO" id="GO:0140662">
    <property type="term" value="F:ATP-dependent protein folding chaperone"/>
    <property type="evidence" value="ECO:0007669"/>
    <property type="project" value="InterPro"/>
</dbReference>
<evidence type="ECO:0000313" key="7">
    <source>
        <dbReference type="EMBL" id="PNH10765.1"/>
    </source>
</evidence>
<proteinExistence type="inferred from homology"/>
<sequence>MARGNIHGATRRSSLGCRCALGALLLAAAMCASASAAAASATAPPAKPVGTVIGIDLGTTYSCVGVYRNGRAEIIANDQGNRIMPSYVAFTDTERLIGEAARNQATVNPKRTVYDVKRLIGRRFDDAEVQRDRKLVSYDIVDRNGKPYVSVNVGDEARVFSPEEVSAMILQKMKETAEAYLGKWGVGEGGKSVQHAVVTVPAYFNDAQRQATKDAGTIAGLNVVRIINEPTAAAIAYGLGKKGGEKNILVFDLGGGTFDVSVLTVDNDVFEVLATNGDTHLGGEDFDQRVMQYFIRLVKKKYGKDVSGDARALQKLRREAERAKRALSSQHQVRVEIEALAEGVDLSESLTRARFEELNADLFKKTMGPVKKVQVQTWYTTPGEVLSIQRMELPVANHRALVFDIANSAIMEKTDNQRVFYDNYEVVESDMPGDFLGRRVLFFKATVKKPYDQIRALQALEIAERALARPYDPNTIVSLQRSVLQCARVHKCTATTITDGAQAELAKLGILEAMRPGRDASVDPASRLYNTDEGALGLLLNGGSPPLIPDPRGSAKTLLQRGLRLHADVILDFLRRVPTQTIKYGLQLVLRSSNPAPPFPLGHALHILAQRLLRRSELEPAMLDAGHDFVILALLAGVLVAVAEAEVAAQ</sequence>
<dbReference type="PRINTS" id="PR00301">
    <property type="entry name" value="HEATSHOCK70"/>
</dbReference>
<protein>
    <submittedName>
        <fullName evidence="7">Luminal-binding protein 5</fullName>
    </submittedName>
</protein>
<name>A0A2J8AE16_9CHLO</name>
<dbReference type="PROSITE" id="PS00297">
    <property type="entry name" value="HSP70_1"/>
    <property type="match status" value="1"/>
</dbReference>
<dbReference type="Gene3D" id="3.90.640.10">
    <property type="entry name" value="Actin, Chain A, domain 4"/>
    <property type="match status" value="1"/>
</dbReference>
<dbReference type="OrthoDB" id="2401965at2759"/>
<feature type="chain" id="PRO_5014327318" evidence="6">
    <location>
        <begin position="37"/>
        <end position="650"/>
    </location>
</feature>
<evidence type="ECO:0000256" key="3">
    <source>
        <dbReference type="ARBA" id="ARBA00022840"/>
    </source>
</evidence>
<evidence type="ECO:0000256" key="5">
    <source>
        <dbReference type="SAM" id="Coils"/>
    </source>
</evidence>